<keyword evidence="2" id="KW-1185">Reference proteome</keyword>
<proteinExistence type="predicted"/>
<reference evidence="2" key="1">
    <citation type="journal article" date="2019" name="Int. J. Syst. Evol. Microbiol.">
        <title>The Global Catalogue of Microorganisms (GCM) 10K type strain sequencing project: providing services to taxonomists for standard genome sequencing and annotation.</title>
        <authorList>
            <consortium name="The Broad Institute Genomics Platform"/>
            <consortium name="The Broad Institute Genome Sequencing Center for Infectious Disease"/>
            <person name="Wu L."/>
            <person name="Ma J."/>
        </authorList>
    </citation>
    <scope>NUCLEOTIDE SEQUENCE [LARGE SCALE GENOMIC DNA]</scope>
    <source>
        <strain evidence="2">CCUG 71848</strain>
    </source>
</reference>
<evidence type="ECO:0000313" key="2">
    <source>
        <dbReference type="Proteomes" id="UP001597156"/>
    </source>
</evidence>
<comment type="caution">
    <text evidence="1">The sequence shown here is derived from an EMBL/GenBank/DDBJ whole genome shotgun (WGS) entry which is preliminary data.</text>
</comment>
<name>A0ABW3PDN7_9LACO</name>
<sequence length="350" mass="39242">MNTNDQSNYLDQLLAPYWQDFVAENGADDIVLNEDATNAMYLLAKGFMAAVLTANNFKPLSQLTLADLKAGIEILTKASDFDDQMADEADDFLASSLELGHLFIAWLAHKKVIQITDDEVDEVFNDQLLDEAPLLFDDEAANEDPDFEAYRYDRPELPEYQEKTAQKISDATLTITAEFLKTIGFRKIATTADDSYSKRVMVCLERITSHLYGEYRQTPANWTGEALSHVMTNYLTKDAPLFSTEYQTFDQVMKLFIDFAGEKGFLSPSLTPILKAAVDQSAPEMVALGEDSDNFSLNKETLLSLLAPATHSNDLLGEYLTEMSQKGKASDALDGETVISFEEWKRQKHQ</sequence>
<evidence type="ECO:0000313" key="1">
    <source>
        <dbReference type="EMBL" id="MFD1124098.1"/>
    </source>
</evidence>
<accession>A0ABW3PDN7</accession>
<protein>
    <submittedName>
        <fullName evidence="1">Uncharacterized protein</fullName>
    </submittedName>
</protein>
<dbReference type="Proteomes" id="UP001597156">
    <property type="component" value="Unassembled WGS sequence"/>
</dbReference>
<dbReference type="EMBL" id="JBHTLH010000005">
    <property type="protein sequence ID" value="MFD1124098.1"/>
    <property type="molecule type" value="Genomic_DNA"/>
</dbReference>
<organism evidence="1 2">
    <name type="scientific">Lentilactobacillus raoultii</name>
    <dbReference type="NCBI Taxonomy" id="1987503"/>
    <lineage>
        <taxon>Bacteria</taxon>
        <taxon>Bacillati</taxon>
        <taxon>Bacillota</taxon>
        <taxon>Bacilli</taxon>
        <taxon>Lactobacillales</taxon>
        <taxon>Lactobacillaceae</taxon>
        <taxon>Lentilactobacillus</taxon>
    </lineage>
</organism>
<gene>
    <name evidence="1" type="ORF">ACFQ22_01810</name>
</gene>
<dbReference type="RefSeq" id="WP_121977706.1">
    <property type="nucleotide sequence ID" value="NZ_JBHTLH010000005.1"/>
</dbReference>